<gene>
    <name evidence="6" type="primary">SBSPON</name>
</gene>
<dbReference type="InterPro" id="IPR056801">
    <property type="entry name" value="SBSPON_C"/>
</dbReference>
<sequence>MGSGGGSASLLGAVVLLAVLGPDHLAEGGCAGRCCHSRDWSCLSTDWSMQRVYGTCFCDDTCARTRDCCFDYFTECPAQDCVVGPWGPWSGCARPCRPSTRGRRRRVEQQPANGGAACPRLEERAGCLEYRDHTGGRCGPDLGPAFITSMAFGQKRPTHDSYGTPLDPGFCVEFTLQSRTAHCAVETRPHTHWTRYITEGFTVCVACQPPAMHNNTGSCQGDGLQSDKEAVLHWQALEVPRCAGTWRKVHKTQRCRCPPQHSFVFI</sequence>
<reference evidence="6" key="1">
    <citation type="submission" date="2025-08" db="UniProtKB">
        <authorList>
            <consortium name="Ensembl"/>
        </authorList>
    </citation>
    <scope>IDENTIFICATION</scope>
</reference>
<evidence type="ECO:0000256" key="3">
    <source>
        <dbReference type="ARBA" id="ARBA00023180"/>
    </source>
</evidence>
<dbReference type="OrthoDB" id="98591at2759"/>
<dbReference type="InterPro" id="IPR001212">
    <property type="entry name" value="Somatomedin_B_dom"/>
</dbReference>
<dbReference type="Pfam" id="PF19028">
    <property type="entry name" value="TSP1_spondin"/>
    <property type="match status" value="1"/>
</dbReference>
<evidence type="ECO:0000259" key="5">
    <source>
        <dbReference type="PROSITE" id="PS50958"/>
    </source>
</evidence>
<dbReference type="PROSITE" id="PS00524">
    <property type="entry name" value="SMB_1"/>
    <property type="match status" value="1"/>
</dbReference>
<evidence type="ECO:0000256" key="1">
    <source>
        <dbReference type="ARBA" id="ARBA00022729"/>
    </source>
</evidence>
<dbReference type="OMA" id="QAASPQW"/>
<dbReference type="PANTHER" id="PTHR20920:SF2">
    <property type="entry name" value="SOMATOMEDIN-B AND THROMBOSPONDIN TYPE-1 DOMAIN-CONTAINING PROTEIN"/>
    <property type="match status" value="1"/>
</dbReference>
<evidence type="ECO:0000256" key="4">
    <source>
        <dbReference type="SAM" id="SignalP"/>
    </source>
</evidence>
<dbReference type="Gene3D" id="2.20.100.10">
    <property type="entry name" value="Thrombospondin type-1 (TSP1) repeat"/>
    <property type="match status" value="1"/>
</dbReference>
<dbReference type="PANTHER" id="PTHR20920">
    <property type="entry name" value="RPE-SPONDIN"/>
    <property type="match status" value="1"/>
</dbReference>
<dbReference type="Proteomes" id="UP000694546">
    <property type="component" value="Chromosome 23"/>
</dbReference>
<keyword evidence="2" id="KW-1015">Disulfide bond</keyword>
<keyword evidence="3" id="KW-0325">Glycoprotein</keyword>
<dbReference type="InterPro" id="IPR044004">
    <property type="entry name" value="TSP1_spondin_dom"/>
</dbReference>
<dbReference type="GeneID" id="115536899"/>
<dbReference type="AlphaFoldDB" id="A0A8C4Z2A6"/>
<evidence type="ECO:0000256" key="2">
    <source>
        <dbReference type="ARBA" id="ARBA00023157"/>
    </source>
</evidence>
<organism evidence="6 7">
    <name type="scientific">Gadus morhua</name>
    <name type="common">Atlantic cod</name>
    <dbReference type="NCBI Taxonomy" id="8049"/>
    <lineage>
        <taxon>Eukaryota</taxon>
        <taxon>Metazoa</taxon>
        <taxon>Chordata</taxon>
        <taxon>Craniata</taxon>
        <taxon>Vertebrata</taxon>
        <taxon>Euteleostomi</taxon>
        <taxon>Actinopterygii</taxon>
        <taxon>Neopterygii</taxon>
        <taxon>Teleostei</taxon>
        <taxon>Neoteleostei</taxon>
        <taxon>Acanthomorphata</taxon>
        <taxon>Zeiogadaria</taxon>
        <taxon>Gadariae</taxon>
        <taxon>Gadiformes</taxon>
        <taxon>Gadoidei</taxon>
        <taxon>Gadidae</taxon>
        <taxon>Gadus</taxon>
    </lineage>
</organism>
<dbReference type="PROSITE" id="PS50092">
    <property type="entry name" value="TSP1"/>
    <property type="match status" value="1"/>
</dbReference>
<feature type="signal peptide" evidence="4">
    <location>
        <begin position="1"/>
        <end position="26"/>
    </location>
</feature>
<keyword evidence="7" id="KW-1185">Reference proteome</keyword>
<proteinExistence type="predicted"/>
<protein>
    <submittedName>
        <fullName evidence="6">Somatomedin B and thrombospondin type 1 domain containing</fullName>
    </submittedName>
</protein>
<dbReference type="InterPro" id="IPR036383">
    <property type="entry name" value="TSP1_rpt_sf"/>
</dbReference>
<feature type="domain" description="SMB" evidence="5">
    <location>
        <begin position="26"/>
        <end position="81"/>
    </location>
</feature>
<evidence type="ECO:0000313" key="7">
    <source>
        <dbReference type="Proteomes" id="UP000694546"/>
    </source>
</evidence>
<dbReference type="InterPro" id="IPR000884">
    <property type="entry name" value="TSP1_rpt"/>
</dbReference>
<dbReference type="SUPFAM" id="SSF82895">
    <property type="entry name" value="TSP-1 type 1 repeat"/>
    <property type="match status" value="1"/>
</dbReference>
<dbReference type="GeneTree" id="ENSGT00390000008325"/>
<keyword evidence="1 4" id="KW-0732">Signal</keyword>
<dbReference type="Ensembl" id="ENSGMOT00000006010.2">
    <property type="protein sequence ID" value="ENSGMOP00000005837.2"/>
    <property type="gene ID" value="ENSGMOG00000005492.2"/>
</dbReference>
<evidence type="ECO:0000313" key="6">
    <source>
        <dbReference type="Ensembl" id="ENSGMOP00000005837.2"/>
    </source>
</evidence>
<feature type="chain" id="PRO_5045433064" evidence="4">
    <location>
        <begin position="27"/>
        <end position="266"/>
    </location>
</feature>
<reference evidence="6" key="2">
    <citation type="submission" date="2025-09" db="UniProtKB">
        <authorList>
            <consortium name="Ensembl"/>
        </authorList>
    </citation>
    <scope>IDENTIFICATION</scope>
</reference>
<name>A0A8C4Z2A6_GADMO</name>
<accession>A0A8C4Z2A6</accession>
<dbReference type="PROSITE" id="PS50958">
    <property type="entry name" value="SMB_2"/>
    <property type="match status" value="1"/>
</dbReference>
<dbReference type="RefSeq" id="XP_030204228.1">
    <property type="nucleotide sequence ID" value="XM_030348368.1"/>
</dbReference>
<dbReference type="Pfam" id="PF25031">
    <property type="entry name" value="SBSPON_C"/>
    <property type="match status" value="1"/>
</dbReference>
<dbReference type="InterPro" id="IPR039942">
    <property type="entry name" value="SBSPO"/>
</dbReference>